<dbReference type="AlphaFoldDB" id="A0A2D0KXA0"/>
<dbReference type="Proteomes" id="UP000221101">
    <property type="component" value="Unassembled WGS sequence"/>
</dbReference>
<gene>
    <name evidence="1" type="ORF">Xkoz_03764</name>
</gene>
<proteinExistence type="predicted"/>
<evidence type="ECO:0000313" key="2">
    <source>
        <dbReference type="Proteomes" id="UP000221101"/>
    </source>
</evidence>
<dbReference type="InterPro" id="IPR009610">
    <property type="entry name" value="CbtA_toxin"/>
</dbReference>
<sequence>MHELNGRNKVRSPDGYGLTVWQGIAEALLQRHFGLSLTDTALCETDTVAELIAHGVRPCEAINTLVDKYDLTRLDTAAVPRSTPYLDTHDELAVIVDRGLTEIRFRQTRP</sequence>
<reference evidence="1 2" key="1">
    <citation type="journal article" date="2017" name="Nat. Microbiol.">
        <title>Natural product diversity associated with the nematode symbionts Photorhabdus and Xenorhabdus.</title>
        <authorList>
            <person name="Tobias N.J."/>
            <person name="Wolff H."/>
            <person name="Djahanschiri B."/>
            <person name="Grundmann F."/>
            <person name="Kronenwerth M."/>
            <person name="Shi Y.M."/>
            <person name="Simonyi S."/>
            <person name="Grun P."/>
            <person name="Shapiro-Ilan D."/>
            <person name="Pidot S.J."/>
            <person name="Stinear T.P."/>
            <person name="Ebersberger I."/>
            <person name="Bode H.B."/>
        </authorList>
    </citation>
    <scope>NUCLEOTIDE SEQUENCE [LARGE SCALE GENOMIC DNA]</scope>
    <source>
        <strain evidence="1 2">DSM 17907</strain>
    </source>
</reference>
<accession>A0A2D0KXA0</accession>
<protein>
    <submittedName>
        <fullName evidence="1">Toxin-antitoxin protein</fullName>
    </submittedName>
</protein>
<evidence type="ECO:0000313" key="1">
    <source>
        <dbReference type="EMBL" id="PHM68051.1"/>
    </source>
</evidence>
<dbReference type="Pfam" id="PF06755">
    <property type="entry name" value="CbtA_toxin"/>
    <property type="match status" value="1"/>
</dbReference>
<organism evidence="1 2">
    <name type="scientific">Xenorhabdus kozodoii</name>
    <dbReference type="NCBI Taxonomy" id="351676"/>
    <lineage>
        <taxon>Bacteria</taxon>
        <taxon>Pseudomonadati</taxon>
        <taxon>Pseudomonadota</taxon>
        <taxon>Gammaproteobacteria</taxon>
        <taxon>Enterobacterales</taxon>
        <taxon>Morganellaceae</taxon>
        <taxon>Xenorhabdus</taxon>
    </lineage>
</organism>
<dbReference type="EMBL" id="NJCX01000053">
    <property type="protein sequence ID" value="PHM68051.1"/>
    <property type="molecule type" value="Genomic_DNA"/>
</dbReference>
<name>A0A2D0KXA0_9GAMM</name>
<comment type="caution">
    <text evidence="1">The sequence shown here is derived from an EMBL/GenBank/DDBJ whole genome shotgun (WGS) entry which is preliminary data.</text>
</comment>
<keyword evidence="2" id="KW-1185">Reference proteome</keyword>
<dbReference type="RefSeq" id="WP_244183525.1">
    <property type="nucleotide sequence ID" value="NZ_CAWNOR010000090.1"/>
</dbReference>